<evidence type="ECO:0000259" key="1">
    <source>
        <dbReference type="Pfam" id="PF12937"/>
    </source>
</evidence>
<dbReference type="EMBL" id="JARKIB010000270">
    <property type="protein sequence ID" value="KAJ7717982.1"/>
    <property type="molecule type" value="Genomic_DNA"/>
</dbReference>
<accession>A0AAD7HDJ2</accession>
<dbReference type="Gene3D" id="3.80.10.10">
    <property type="entry name" value="Ribonuclease Inhibitor"/>
    <property type="match status" value="1"/>
</dbReference>
<sequence length="532" mass="59100">MSQSAGILALPTEILTKIFEDDSIAPDQLLSLALVCRTFHFIALPLYLAEHGFRPSSTQVSIQMGPRGCKLLTGLLIALFTPKTDSIHCTFPHPSGTSIFPLLPYLERLERYISRLSSVESVSLDFSSSGCPEPSRCRCLSTGDDTALRAWGAHLRRLLNCIVRKNCSSLSFNGGTAFTAAYEPAPPPPPRTRFASIRNILPRIFLPRRTVKGFQRVAEQGRQDVKMSLPMFLGLTSNLRSLSIGSAILILPPALNWTLMALRPIESLTLRTRAVTAIQWRSVLPLIATAARSLTSLDLWVTERIPPSRTDILQFISCLPRLRSLQVFELRENQDQDSPPIRVHLPALDTIQATPAFVHDLLRHPSSRTPKLQSLNLPCFRVRSAFDFATTSTSMKYIVQTLNKYGVSPYIQIFVKMSCDLLENYTCTTVDLTQYKCPSHYRFAGITILRIDHTLTFTVEDVPILAAWIALCPSAQRVELTDPRGLLRTARKDAELGKAIRETVKATGLLDRVIVNGVVYELDAGSSAAVSR</sequence>
<evidence type="ECO:0000313" key="2">
    <source>
        <dbReference type="EMBL" id="KAJ7717982.1"/>
    </source>
</evidence>
<dbReference type="AlphaFoldDB" id="A0AAD7HDJ2"/>
<dbReference type="InterPro" id="IPR032675">
    <property type="entry name" value="LRR_dom_sf"/>
</dbReference>
<gene>
    <name evidence="2" type="ORF">B0H16DRAFT_1897771</name>
</gene>
<name>A0AAD7HDJ2_9AGAR</name>
<feature type="domain" description="F-box" evidence="1">
    <location>
        <begin position="7"/>
        <end position="44"/>
    </location>
</feature>
<dbReference type="Proteomes" id="UP001215598">
    <property type="component" value="Unassembled WGS sequence"/>
</dbReference>
<proteinExistence type="predicted"/>
<dbReference type="Pfam" id="PF12937">
    <property type="entry name" value="F-box-like"/>
    <property type="match status" value="1"/>
</dbReference>
<evidence type="ECO:0000313" key="3">
    <source>
        <dbReference type="Proteomes" id="UP001215598"/>
    </source>
</evidence>
<dbReference type="SUPFAM" id="SSF52058">
    <property type="entry name" value="L domain-like"/>
    <property type="match status" value="1"/>
</dbReference>
<reference evidence="2" key="1">
    <citation type="submission" date="2023-03" db="EMBL/GenBank/DDBJ databases">
        <title>Massive genome expansion in bonnet fungi (Mycena s.s.) driven by repeated elements and novel gene families across ecological guilds.</title>
        <authorList>
            <consortium name="Lawrence Berkeley National Laboratory"/>
            <person name="Harder C.B."/>
            <person name="Miyauchi S."/>
            <person name="Viragh M."/>
            <person name="Kuo A."/>
            <person name="Thoen E."/>
            <person name="Andreopoulos B."/>
            <person name="Lu D."/>
            <person name="Skrede I."/>
            <person name="Drula E."/>
            <person name="Henrissat B."/>
            <person name="Morin E."/>
            <person name="Kohler A."/>
            <person name="Barry K."/>
            <person name="LaButti K."/>
            <person name="Morin E."/>
            <person name="Salamov A."/>
            <person name="Lipzen A."/>
            <person name="Mereny Z."/>
            <person name="Hegedus B."/>
            <person name="Baldrian P."/>
            <person name="Stursova M."/>
            <person name="Weitz H."/>
            <person name="Taylor A."/>
            <person name="Grigoriev I.V."/>
            <person name="Nagy L.G."/>
            <person name="Martin F."/>
            <person name="Kauserud H."/>
        </authorList>
    </citation>
    <scope>NUCLEOTIDE SEQUENCE</scope>
    <source>
        <strain evidence="2">CBHHK182m</strain>
    </source>
</reference>
<dbReference type="CDD" id="cd09917">
    <property type="entry name" value="F-box_SF"/>
    <property type="match status" value="1"/>
</dbReference>
<protein>
    <recommendedName>
        <fullName evidence="1">F-box domain-containing protein</fullName>
    </recommendedName>
</protein>
<organism evidence="2 3">
    <name type="scientific">Mycena metata</name>
    <dbReference type="NCBI Taxonomy" id="1033252"/>
    <lineage>
        <taxon>Eukaryota</taxon>
        <taxon>Fungi</taxon>
        <taxon>Dikarya</taxon>
        <taxon>Basidiomycota</taxon>
        <taxon>Agaricomycotina</taxon>
        <taxon>Agaricomycetes</taxon>
        <taxon>Agaricomycetidae</taxon>
        <taxon>Agaricales</taxon>
        <taxon>Marasmiineae</taxon>
        <taxon>Mycenaceae</taxon>
        <taxon>Mycena</taxon>
    </lineage>
</organism>
<keyword evidence="3" id="KW-1185">Reference proteome</keyword>
<comment type="caution">
    <text evidence="2">The sequence shown here is derived from an EMBL/GenBank/DDBJ whole genome shotgun (WGS) entry which is preliminary data.</text>
</comment>
<dbReference type="InterPro" id="IPR001810">
    <property type="entry name" value="F-box_dom"/>
</dbReference>